<dbReference type="PANTHER" id="PTHR47723:SF19">
    <property type="entry name" value="POLYNUCLEOTIDYL TRANSFERASE, RIBONUCLEASE H-LIKE SUPERFAMILY PROTEIN"/>
    <property type="match status" value="1"/>
</dbReference>
<reference evidence="2 3" key="1">
    <citation type="submission" date="2020-08" db="EMBL/GenBank/DDBJ databases">
        <title>Plant Genome Project.</title>
        <authorList>
            <person name="Zhang R.-G."/>
        </authorList>
    </citation>
    <scope>NUCLEOTIDE SEQUENCE [LARGE SCALE GENOMIC DNA]</scope>
    <source>
        <tissue evidence="2">Rhizome</tissue>
    </source>
</reference>
<dbReference type="Proteomes" id="UP000734854">
    <property type="component" value="Unassembled WGS sequence"/>
</dbReference>
<proteinExistence type="predicted"/>
<protein>
    <recommendedName>
        <fullName evidence="1">RNase H type-1 domain-containing protein</fullName>
    </recommendedName>
</protein>
<evidence type="ECO:0000313" key="2">
    <source>
        <dbReference type="EMBL" id="KAG6466578.1"/>
    </source>
</evidence>
<organism evidence="2 3">
    <name type="scientific">Zingiber officinale</name>
    <name type="common">Ginger</name>
    <name type="synonym">Amomum zingiber</name>
    <dbReference type="NCBI Taxonomy" id="94328"/>
    <lineage>
        <taxon>Eukaryota</taxon>
        <taxon>Viridiplantae</taxon>
        <taxon>Streptophyta</taxon>
        <taxon>Embryophyta</taxon>
        <taxon>Tracheophyta</taxon>
        <taxon>Spermatophyta</taxon>
        <taxon>Magnoliopsida</taxon>
        <taxon>Liliopsida</taxon>
        <taxon>Zingiberales</taxon>
        <taxon>Zingiberaceae</taxon>
        <taxon>Zingiber</taxon>
    </lineage>
</organism>
<sequence length="411" mass="46425">MIWKPAADGKFSLKSSWEKVRRGQESGGIWVAVWSSLLNPNVAVFMWRFLKSRLPVDEVLQKRGKQGYILLGVRRQSCFGSRKGDREWSLGHAREVIPFLILWSLWRARNESKHHEDKRKPNWGFKLNLDGCAKGNPGISSYGAIVRDHEGMVVRAIHGVIGEGSNLRAELFGILNGLELCIANQYLPIWLESDSMVALKAIQSSCVGWELRNLINKIKGLIVKHHIRYSHVYREANAAADYLANQTFSFSMERVLSGHEHAFSAFWVYAALGGAVDNREKIQAFLWIYYCLRTGYYNEAKIVAELSRAAHYFAPQEPITLVALPFNDQKQRTNTFELALEYYAQASAAMGGGEVSWRAQGSNDQQQQRNKMLAQLLTEILLKDVGVSLLLGPRGTGEEVSLSKYMMDQNG</sequence>
<dbReference type="PROSITE" id="PS50879">
    <property type="entry name" value="RNASE_H_1"/>
    <property type="match status" value="1"/>
</dbReference>
<dbReference type="CDD" id="cd06222">
    <property type="entry name" value="RNase_H_like"/>
    <property type="match status" value="1"/>
</dbReference>
<dbReference type="GO" id="GO:0004523">
    <property type="term" value="F:RNA-DNA hybrid ribonuclease activity"/>
    <property type="evidence" value="ECO:0007669"/>
    <property type="project" value="InterPro"/>
</dbReference>
<dbReference type="InterPro" id="IPR053151">
    <property type="entry name" value="RNase_H-like"/>
</dbReference>
<dbReference type="GO" id="GO:0003676">
    <property type="term" value="F:nucleic acid binding"/>
    <property type="evidence" value="ECO:0007669"/>
    <property type="project" value="InterPro"/>
</dbReference>
<dbReference type="InterPro" id="IPR026960">
    <property type="entry name" value="RVT-Znf"/>
</dbReference>
<dbReference type="SUPFAM" id="SSF53098">
    <property type="entry name" value="Ribonuclease H-like"/>
    <property type="match status" value="1"/>
</dbReference>
<accession>A0A8J5C0B9</accession>
<feature type="domain" description="RNase H type-1" evidence="1">
    <location>
        <begin position="121"/>
        <end position="249"/>
    </location>
</feature>
<evidence type="ECO:0000259" key="1">
    <source>
        <dbReference type="PROSITE" id="PS50879"/>
    </source>
</evidence>
<dbReference type="InterPro" id="IPR012337">
    <property type="entry name" value="RNaseH-like_sf"/>
</dbReference>
<dbReference type="Gene3D" id="3.30.420.10">
    <property type="entry name" value="Ribonuclease H-like superfamily/Ribonuclease H"/>
    <property type="match status" value="1"/>
</dbReference>
<evidence type="ECO:0000313" key="3">
    <source>
        <dbReference type="Proteomes" id="UP000734854"/>
    </source>
</evidence>
<dbReference type="InterPro" id="IPR036397">
    <property type="entry name" value="RNaseH_sf"/>
</dbReference>
<name>A0A8J5C0B9_ZINOF</name>
<dbReference type="EMBL" id="JACMSC010000149">
    <property type="protein sequence ID" value="KAG6466578.1"/>
    <property type="molecule type" value="Genomic_DNA"/>
</dbReference>
<dbReference type="Pfam" id="PF13966">
    <property type="entry name" value="zf-RVT"/>
    <property type="match status" value="1"/>
</dbReference>
<dbReference type="InterPro" id="IPR002156">
    <property type="entry name" value="RNaseH_domain"/>
</dbReference>
<dbReference type="AlphaFoldDB" id="A0A8J5C0B9"/>
<comment type="caution">
    <text evidence="2">The sequence shown here is derived from an EMBL/GenBank/DDBJ whole genome shotgun (WGS) entry which is preliminary data.</text>
</comment>
<dbReference type="PANTHER" id="PTHR47723">
    <property type="entry name" value="OS05G0353850 PROTEIN"/>
    <property type="match status" value="1"/>
</dbReference>
<gene>
    <name evidence="2" type="ORF">ZIOFF_075666</name>
</gene>
<dbReference type="InterPro" id="IPR044730">
    <property type="entry name" value="RNase_H-like_dom_plant"/>
</dbReference>
<keyword evidence="3" id="KW-1185">Reference proteome</keyword>
<dbReference type="Pfam" id="PF13456">
    <property type="entry name" value="RVT_3"/>
    <property type="match status" value="1"/>
</dbReference>